<comment type="similarity">
    <text evidence="2">Belongs to the bHLH protein family.</text>
</comment>
<dbReference type="InterPro" id="IPR036638">
    <property type="entry name" value="HLH_DNA-bd_sf"/>
</dbReference>
<keyword evidence="4" id="KW-0238">DNA-binding</keyword>
<evidence type="ECO:0000313" key="10">
    <source>
        <dbReference type="Proteomes" id="UP000019116"/>
    </source>
</evidence>
<dbReference type="Gramene" id="TraesNOR1A03G00149410.1">
    <property type="protein sequence ID" value="TraesNOR1A03G00149410.1"/>
    <property type="gene ID" value="TraesNOR1A03G00149410"/>
</dbReference>
<dbReference type="OrthoDB" id="651283at2759"/>
<organism evidence="9">
    <name type="scientific">Triticum aestivum</name>
    <name type="common">Wheat</name>
    <dbReference type="NCBI Taxonomy" id="4565"/>
    <lineage>
        <taxon>Eukaryota</taxon>
        <taxon>Viridiplantae</taxon>
        <taxon>Streptophyta</taxon>
        <taxon>Embryophyta</taxon>
        <taxon>Tracheophyta</taxon>
        <taxon>Spermatophyta</taxon>
        <taxon>Magnoliopsida</taxon>
        <taxon>Liliopsida</taxon>
        <taxon>Poales</taxon>
        <taxon>Poaceae</taxon>
        <taxon>BOP clade</taxon>
        <taxon>Pooideae</taxon>
        <taxon>Triticodae</taxon>
        <taxon>Triticeae</taxon>
        <taxon>Triticinae</taxon>
        <taxon>Triticum</taxon>
    </lineage>
</organism>
<dbReference type="InterPro" id="IPR045843">
    <property type="entry name" value="IND-like"/>
</dbReference>
<evidence type="ECO:0000313" key="9">
    <source>
        <dbReference type="EnsemblPlants" id="TraesCS1A02G345200.1"/>
    </source>
</evidence>
<dbReference type="InterPro" id="IPR011598">
    <property type="entry name" value="bHLH_dom"/>
</dbReference>
<dbReference type="GO" id="GO:0000978">
    <property type="term" value="F:RNA polymerase II cis-regulatory region sequence-specific DNA binding"/>
    <property type="evidence" value="ECO:0000318"/>
    <property type="project" value="GO_Central"/>
</dbReference>
<name>A0A3B5Y5K4_WHEAT</name>
<dbReference type="SUPFAM" id="SSF47459">
    <property type="entry name" value="HLH, helix-loop-helix DNA-binding domain"/>
    <property type="match status" value="1"/>
</dbReference>
<dbReference type="Gramene" id="TraesCLE_scaffold_001133_01G001200.1">
    <property type="protein sequence ID" value="TraesCLE_scaffold_001133_01G001200.1"/>
    <property type="gene ID" value="TraesCLE_scaffold_001133_01G001200"/>
</dbReference>
<keyword evidence="3" id="KW-0805">Transcription regulation</keyword>
<evidence type="ECO:0000256" key="7">
    <source>
        <dbReference type="SAM" id="MobiDB-lite"/>
    </source>
</evidence>
<evidence type="ECO:0000259" key="8">
    <source>
        <dbReference type="PROSITE" id="PS50888"/>
    </source>
</evidence>
<accession>A0A3B5Y5K4</accession>
<evidence type="ECO:0000256" key="4">
    <source>
        <dbReference type="ARBA" id="ARBA00023125"/>
    </source>
</evidence>
<dbReference type="PANTHER" id="PTHR45914">
    <property type="entry name" value="TRANSCRIPTION FACTOR HEC3-RELATED"/>
    <property type="match status" value="1"/>
</dbReference>
<gene>
    <name evidence="9" type="primary">LOC123179748</name>
</gene>
<comment type="subcellular location">
    <subcellularLocation>
        <location evidence="1">Nucleus</location>
    </subcellularLocation>
</comment>
<evidence type="ECO:0000256" key="5">
    <source>
        <dbReference type="ARBA" id="ARBA00023163"/>
    </source>
</evidence>
<dbReference type="RefSeq" id="XP_044447559.1">
    <property type="nucleotide sequence ID" value="XM_044591624.1"/>
</dbReference>
<dbReference type="GO" id="GO:0006357">
    <property type="term" value="P:regulation of transcription by RNA polymerase II"/>
    <property type="evidence" value="ECO:0000318"/>
    <property type="project" value="GO_Central"/>
</dbReference>
<reference evidence="9" key="2">
    <citation type="submission" date="2018-10" db="UniProtKB">
        <authorList>
            <consortium name="EnsemblPlants"/>
        </authorList>
    </citation>
    <scope>IDENTIFICATION</scope>
</reference>
<dbReference type="Gramene" id="TraesCS1A02G345200.1">
    <property type="protein sequence ID" value="TraesCS1A02G345200.1"/>
    <property type="gene ID" value="TraesCS1A02G345200"/>
</dbReference>
<dbReference type="GO" id="GO:0005634">
    <property type="term" value="C:nucleus"/>
    <property type="evidence" value="ECO:0000318"/>
    <property type="project" value="GO_Central"/>
</dbReference>
<keyword evidence="5" id="KW-0804">Transcription</keyword>
<dbReference type="CDD" id="cd11454">
    <property type="entry name" value="bHLH_AtIND_like"/>
    <property type="match status" value="1"/>
</dbReference>
<feature type="domain" description="BHLH" evidence="8">
    <location>
        <begin position="101"/>
        <end position="150"/>
    </location>
</feature>
<protein>
    <recommendedName>
        <fullName evidence="8">BHLH domain-containing protein</fullName>
    </recommendedName>
</protein>
<dbReference type="Gene3D" id="4.10.280.10">
    <property type="entry name" value="Helix-loop-helix DNA-binding domain"/>
    <property type="match status" value="1"/>
</dbReference>
<proteinExistence type="inferred from homology"/>
<evidence type="ECO:0000256" key="3">
    <source>
        <dbReference type="ARBA" id="ARBA00023015"/>
    </source>
</evidence>
<dbReference type="PROSITE" id="PS50888">
    <property type="entry name" value="BHLH"/>
    <property type="match status" value="1"/>
</dbReference>
<dbReference type="PANTHER" id="PTHR45914:SF60">
    <property type="entry name" value="TRANSCRIPTION FACTOR RSL2-LIKE"/>
    <property type="match status" value="1"/>
</dbReference>
<feature type="region of interest" description="Disordered" evidence="7">
    <location>
        <begin position="91"/>
        <end position="111"/>
    </location>
</feature>
<dbReference type="GO" id="GO:0000981">
    <property type="term" value="F:DNA-binding transcription factor activity, RNA polymerase II-specific"/>
    <property type="evidence" value="ECO:0000318"/>
    <property type="project" value="GO_Central"/>
</dbReference>
<dbReference type="AlphaFoldDB" id="A0A3B5Y5K4"/>
<dbReference type="KEGG" id="taes:123179748"/>
<dbReference type="SMR" id="A0A3B5Y5K4"/>
<evidence type="ECO:0000256" key="6">
    <source>
        <dbReference type="ARBA" id="ARBA00023242"/>
    </source>
</evidence>
<keyword evidence="6" id="KW-0539">Nucleus</keyword>
<dbReference type="GeneID" id="123179748"/>
<sequence length="186" mass="20855">MEAAECSSIWGSLDAICDESEMIAHLQSVLWCGSDSDANLCSSENDSTTASFDLLVDDLGSANERNTGIKRKMQVDEQSDHHNEVPVALSTARKSGNKSRAAMDSQSNYAKRRRHKINERLRVLQHLIPNGTKVDISTMLEEAVQYVKFLHLQIKLLSSDEMWRYAPLAYDGVNIRLPHLDSLAHE</sequence>
<dbReference type="Gramene" id="TraesJAG1A03G00148300.1">
    <property type="protein sequence ID" value="TraesJAG1A03G00148300.1"/>
    <property type="gene ID" value="TraesJAG1A03G00148300"/>
</dbReference>
<keyword evidence="10" id="KW-1185">Reference proteome</keyword>
<dbReference type="EnsemblPlants" id="TraesCS1A02G345200.1">
    <property type="protein sequence ID" value="TraesCS1A02G345200.1"/>
    <property type="gene ID" value="TraesCS1A02G345200"/>
</dbReference>
<dbReference type="GO" id="GO:0046983">
    <property type="term" value="F:protein dimerization activity"/>
    <property type="evidence" value="ECO:0007669"/>
    <property type="project" value="InterPro"/>
</dbReference>
<dbReference type="SMART" id="SM00353">
    <property type="entry name" value="HLH"/>
    <property type="match status" value="1"/>
</dbReference>
<evidence type="ECO:0000256" key="1">
    <source>
        <dbReference type="ARBA" id="ARBA00004123"/>
    </source>
</evidence>
<evidence type="ECO:0000256" key="2">
    <source>
        <dbReference type="ARBA" id="ARBA00005510"/>
    </source>
</evidence>
<dbReference type="FunFam" id="4.10.280.10:FF:000022">
    <property type="entry name" value="Basic helix-loop-helix transcription factor"/>
    <property type="match status" value="1"/>
</dbReference>
<dbReference type="Gramene" id="TraesCS1A03G0849500.1">
    <property type="protein sequence ID" value="TraesCS1A03G0849500.1.CDS"/>
    <property type="gene ID" value="TraesCS1A03G0849500"/>
</dbReference>
<dbReference type="Pfam" id="PF00010">
    <property type="entry name" value="HLH"/>
    <property type="match status" value="1"/>
</dbReference>
<dbReference type="Proteomes" id="UP000019116">
    <property type="component" value="Chromosome 1A"/>
</dbReference>
<reference evidence="9" key="1">
    <citation type="submission" date="2018-08" db="EMBL/GenBank/DDBJ databases">
        <authorList>
            <person name="Rossello M."/>
        </authorList>
    </citation>
    <scope>NUCLEOTIDE SEQUENCE [LARGE SCALE GENOMIC DNA]</scope>
    <source>
        <strain evidence="9">cv. Chinese Spring</strain>
    </source>
</reference>